<accession>A3K7K7</accession>
<name>A3K7K7_SAGS3</name>
<dbReference type="InterPro" id="IPR035906">
    <property type="entry name" value="MetI-like_sf"/>
</dbReference>
<feature type="transmembrane region" description="Helical" evidence="7">
    <location>
        <begin position="170"/>
        <end position="191"/>
    </location>
</feature>
<feature type="domain" description="ABC transmembrane type-1" evidence="8">
    <location>
        <begin position="107"/>
        <end position="317"/>
    </location>
</feature>
<keyword evidence="2 7" id="KW-0813">Transport</keyword>
<dbReference type="Gene3D" id="1.10.3720.10">
    <property type="entry name" value="MetI-like"/>
    <property type="match status" value="1"/>
</dbReference>
<dbReference type="OrthoDB" id="9805974at2"/>
<evidence type="ECO:0000259" key="8">
    <source>
        <dbReference type="PROSITE" id="PS50928"/>
    </source>
</evidence>
<proteinExistence type="inferred from homology"/>
<dbReference type="PANTHER" id="PTHR30193:SF18">
    <property type="entry name" value="OSMOPROTECTIVE COMPOUNDS UPTAKE PERMEASE PROTEIN GGTC"/>
    <property type="match status" value="1"/>
</dbReference>
<feature type="transmembrane region" description="Helical" evidence="7">
    <location>
        <begin position="197"/>
        <end position="219"/>
    </location>
</feature>
<dbReference type="EMBL" id="AAYA01000012">
    <property type="protein sequence ID" value="EBA06966.1"/>
    <property type="molecule type" value="Genomic_DNA"/>
</dbReference>
<keyword evidence="3" id="KW-1003">Cell membrane</keyword>
<gene>
    <name evidence="9" type="ORF">SSE37_00805</name>
</gene>
<dbReference type="InterPro" id="IPR000515">
    <property type="entry name" value="MetI-like"/>
</dbReference>
<evidence type="ECO:0000256" key="4">
    <source>
        <dbReference type="ARBA" id="ARBA00022692"/>
    </source>
</evidence>
<evidence type="ECO:0000313" key="9">
    <source>
        <dbReference type="EMBL" id="EBA06966.1"/>
    </source>
</evidence>
<dbReference type="eggNOG" id="COG1175">
    <property type="taxonomic scope" value="Bacteria"/>
</dbReference>
<comment type="similarity">
    <text evidence="7">Belongs to the binding-protein-dependent transport system permease family.</text>
</comment>
<dbReference type="GO" id="GO:0005886">
    <property type="term" value="C:plasma membrane"/>
    <property type="evidence" value="ECO:0007669"/>
    <property type="project" value="UniProtKB-SubCell"/>
</dbReference>
<dbReference type="GO" id="GO:0055085">
    <property type="term" value="P:transmembrane transport"/>
    <property type="evidence" value="ECO:0007669"/>
    <property type="project" value="InterPro"/>
</dbReference>
<keyword evidence="4 7" id="KW-0812">Transmembrane</keyword>
<evidence type="ECO:0000256" key="2">
    <source>
        <dbReference type="ARBA" id="ARBA00022448"/>
    </source>
</evidence>
<evidence type="ECO:0000256" key="3">
    <source>
        <dbReference type="ARBA" id="ARBA00022475"/>
    </source>
</evidence>
<dbReference type="RefSeq" id="WP_005861706.1">
    <property type="nucleotide sequence ID" value="NZ_AAYA01000012.1"/>
</dbReference>
<evidence type="ECO:0000256" key="7">
    <source>
        <dbReference type="RuleBase" id="RU363032"/>
    </source>
</evidence>
<dbReference type="SUPFAM" id="SSF161098">
    <property type="entry name" value="MetI-like"/>
    <property type="match status" value="1"/>
</dbReference>
<feature type="transmembrane region" description="Helical" evidence="7">
    <location>
        <begin position="54"/>
        <end position="73"/>
    </location>
</feature>
<evidence type="ECO:0000256" key="6">
    <source>
        <dbReference type="ARBA" id="ARBA00023136"/>
    </source>
</evidence>
<dbReference type="Pfam" id="PF00528">
    <property type="entry name" value="BPD_transp_1"/>
    <property type="match status" value="1"/>
</dbReference>
<dbReference type="InterPro" id="IPR051393">
    <property type="entry name" value="ABC_transporter_permease"/>
</dbReference>
<dbReference type="AlphaFoldDB" id="A3K7K7"/>
<protein>
    <submittedName>
        <fullName evidence="9">Binding-protein-dependent transport systems inner membrane component</fullName>
    </submittedName>
</protein>
<comment type="caution">
    <text evidence="9">The sequence shown here is derived from an EMBL/GenBank/DDBJ whole genome shotgun (WGS) entry which is preliminary data.</text>
</comment>
<keyword evidence="10" id="KW-1185">Reference proteome</keyword>
<dbReference type="CDD" id="cd06261">
    <property type="entry name" value="TM_PBP2"/>
    <property type="match status" value="1"/>
</dbReference>
<keyword evidence="5 7" id="KW-1133">Transmembrane helix</keyword>
<reference evidence="9 10" key="1">
    <citation type="submission" date="2006-06" db="EMBL/GenBank/DDBJ databases">
        <authorList>
            <person name="Moran M.A."/>
            <person name="Ferriera S."/>
            <person name="Johnson J."/>
            <person name="Kravitz S."/>
            <person name="Beeson K."/>
            <person name="Sutton G."/>
            <person name="Rogers Y.-H."/>
            <person name="Friedman R."/>
            <person name="Frazier M."/>
            <person name="Venter J.C."/>
        </authorList>
    </citation>
    <scope>NUCLEOTIDE SEQUENCE [LARGE SCALE GENOMIC DNA]</scope>
    <source>
        <strain evidence="9 10">E-37</strain>
    </source>
</reference>
<feature type="transmembrane region" description="Helical" evidence="7">
    <location>
        <begin position="111"/>
        <end position="131"/>
    </location>
</feature>
<dbReference type="Proteomes" id="UP000005713">
    <property type="component" value="Unassembled WGS sequence"/>
</dbReference>
<dbReference type="PROSITE" id="PS50928">
    <property type="entry name" value="ABC_TM1"/>
    <property type="match status" value="1"/>
</dbReference>
<evidence type="ECO:0000256" key="1">
    <source>
        <dbReference type="ARBA" id="ARBA00004651"/>
    </source>
</evidence>
<organism evidence="9 10">
    <name type="scientific">Sagittula stellata (strain ATCC 700073 / DSM 11524 / E-37)</name>
    <dbReference type="NCBI Taxonomy" id="388399"/>
    <lineage>
        <taxon>Bacteria</taxon>
        <taxon>Pseudomonadati</taxon>
        <taxon>Pseudomonadota</taxon>
        <taxon>Alphaproteobacteria</taxon>
        <taxon>Rhodobacterales</taxon>
        <taxon>Roseobacteraceae</taxon>
        <taxon>Sagittula</taxon>
    </lineage>
</organism>
<feature type="transmembrane region" description="Helical" evidence="7">
    <location>
        <begin position="143"/>
        <end position="163"/>
    </location>
</feature>
<evidence type="ECO:0000313" key="10">
    <source>
        <dbReference type="Proteomes" id="UP000005713"/>
    </source>
</evidence>
<feature type="transmembrane region" description="Helical" evidence="7">
    <location>
        <begin position="249"/>
        <end position="268"/>
    </location>
</feature>
<dbReference type="PANTHER" id="PTHR30193">
    <property type="entry name" value="ABC TRANSPORTER PERMEASE PROTEIN"/>
    <property type="match status" value="1"/>
</dbReference>
<sequence>MNPLIQGLATIVLGVGGCVAYFYASNLLLDRVLYPAKGPNIAANIRRANTVRPWLFIFPALLVLAVYLAYPVVGSAWRSLFNRSGDEFIALGNYVALFESPDFRRSFLNNALWAIFVPVMSVTAGLIAAQLSDTLKWGNIAKSLIFMPMAISFVGASLIWKFVYAVDSDIGLINAMVAGLFGAGPVDVIQIPFWNNFFLMFILVWIQTGFAMVILSAALRGIPEETIEAAILDGANPFQIFFRIKMPQIFSTIVVVWTTITVASLKIFDIVYAMTGGNFGTEILPSYMMSFMFRDDGRATSVALVIMIIVLPVMISNIRQAQQELR</sequence>
<comment type="subcellular location">
    <subcellularLocation>
        <location evidence="1 7">Cell membrane</location>
        <topology evidence="1 7">Multi-pass membrane protein</topology>
    </subcellularLocation>
</comment>
<keyword evidence="6 7" id="KW-0472">Membrane</keyword>
<feature type="transmembrane region" description="Helical" evidence="7">
    <location>
        <begin position="299"/>
        <end position="318"/>
    </location>
</feature>
<evidence type="ECO:0000256" key="5">
    <source>
        <dbReference type="ARBA" id="ARBA00022989"/>
    </source>
</evidence>